<evidence type="ECO:0000256" key="1">
    <source>
        <dbReference type="SAM" id="Phobius"/>
    </source>
</evidence>
<dbReference type="SUPFAM" id="SSF54403">
    <property type="entry name" value="Cystatin/monellin"/>
    <property type="match status" value="1"/>
</dbReference>
<name>A0A1G7ZCV4_9BACI</name>
<dbReference type="RefSeq" id="WP_091270843.1">
    <property type="nucleotide sequence ID" value="NZ_FNDK01000001.1"/>
</dbReference>
<keyword evidence="3" id="KW-1185">Reference proteome</keyword>
<proteinExistence type="predicted"/>
<keyword evidence="1" id="KW-1133">Transmembrane helix</keyword>
<evidence type="ECO:0000313" key="2">
    <source>
        <dbReference type="EMBL" id="SDH06528.1"/>
    </source>
</evidence>
<protein>
    <submittedName>
        <fullName evidence="2">Uncharacterized protein YpmB</fullName>
    </submittedName>
</protein>
<feature type="transmembrane region" description="Helical" evidence="1">
    <location>
        <begin position="6"/>
        <end position="27"/>
    </location>
</feature>
<dbReference type="AlphaFoldDB" id="A0A1G7ZCV4"/>
<evidence type="ECO:0000313" key="3">
    <source>
        <dbReference type="Proteomes" id="UP000199163"/>
    </source>
</evidence>
<dbReference type="STRING" id="568899.SAMN05192534_101496"/>
<gene>
    <name evidence="2" type="ORF">SAMN05192534_101496</name>
</gene>
<dbReference type="Gene3D" id="3.10.450.40">
    <property type="match status" value="2"/>
</dbReference>
<reference evidence="3" key="1">
    <citation type="submission" date="2016-10" db="EMBL/GenBank/DDBJ databases">
        <authorList>
            <person name="Varghese N."/>
            <person name="Submissions S."/>
        </authorList>
    </citation>
    <scope>NUCLEOTIDE SEQUENCE [LARGE SCALE GENOMIC DNA]</scope>
    <source>
        <strain evidence="3">DSM 21632</strain>
    </source>
</reference>
<keyword evidence="1" id="KW-0812">Transmembrane</keyword>
<accession>A0A1G7ZCV4</accession>
<dbReference type="InterPro" id="IPR046350">
    <property type="entry name" value="Cystatin_sf"/>
</dbReference>
<keyword evidence="1" id="KW-0472">Membrane</keyword>
<sequence>MKRTIAGMSGLVILLVIGVMAILFFYARSFLTDEYEAANAAVQQEEDIQHVENIHHYFGEEAVYTLEAVNTSGEEEWIFYHEGEVIERIPKQETLTAGEAKDLVNNRFQLQDIRRITPGYENDVPIFEVIFERDNRLHYYYMNLQDGEFIKRYSMKQS</sequence>
<dbReference type="EMBL" id="FNDK01000001">
    <property type="protein sequence ID" value="SDH06528.1"/>
    <property type="molecule type" value="Genomic_DNA"/>
</dbReference>
<organism evidence="2 3">
    <name type="scientific">Alteribacillus persepolensis</name>
    <dbReference type="NCBI Taxonomy" id="568899"/>
    <lineage>
        <taxon>Bacteria</taxon>
        <taxon>Bacillati</taxon>
        <taxon>Bacillota</taxon>
        <taxon>Bacilli</taxon>
        <taxon>Bacillales</taxon>
        <taxon>Bacillaceae</taxon>
        <taxon>Alteribacillus</taxon>
    </lineage>
</organism>
<dbReference type="Proteomes" id="UP000199163">
    <property type="component" value="Unassembled WGS sequence"/>
</dbReference>
<dbReference type="OrthoDB" id="2381181at2"/>